<dbReference type="OrthoDB" id="8838209at2759"/>
<dbReference type="AlphaFoldDB" id="A0A6P8VDS4"/>
<dbReference type="KEGG" id="gacu:117556918"/>
<sequence length="241" mass="27427">MKRKATSDDDDTEEVPAKKRAGVQDTYGCVNWEPKHLPLSETVESQQEKKEKMKNMFEEINYNTDDVRTLVQSTYYTQRVYINKGTRIKTLGQEWPFLFREVGMAAHFQELTGVSLMESFLANVDKKGRRLLDFLKRVAAPKNKQVLDALIKFQTERGQSDGCSEDIIQMVCLLLALFGEQKENLFHFVEDTCLAQEVQMEKLPATPCIIVCGSSCFAAGMFMLSIDQEVVNDHITSFTSA</sequence>
<keyword evidence="2" id="KW-1185">Reference proteome</keyword>
<dbReference type="PANTHER" id="PTHR31025:SF30">
    <property type="entry name" value="SI:DKEY-15H8.17"/>
    <property type="match status" value="1"/>
</dbReference>
<dbReference type="InParanoid" id="A0A6P8VDS4"/>
<feature type="region of interest" description="Disordered" evidence="1">
    <location>
        <begin position="1"/>
        <end position="20"/>
    </location>
</feature>
<evidence type="ECO:0000313" key="2">
    <source>
        <dbReference type="Proteomes" id="UP000515161"/>
    </source>
</evidence>
<organism evidence="2 3">
    <name type="scientific">Gymnodraco acuticeps</name>
    <name type="common">Antarctic dragonfish</name>
    <dbReference type="NCBI Taxonomy" id="8218"/>
    <lineage>
        <taxon>Eukaryota</taxon>
        <taxon>Metazoa</taxon>
        <taxon>Chordata</taxon>
        <taxon>Craniata</taxon>
        <taxon>Vertebrata</taxon>
        <taxon>Euteleostomi</taxon>
        <taxon>Actinopterygii</taxon>
        <taxon>Neopterygii</taxon>
        <taxon>Teleostei</taxon>
        <taxon>Neoteleostei</taxon>
        <taxon>Acanthomorphata</taxon>
        <taxon>Eupercaria</taxon>
        <taxon>Perciformes</taxon>
        <taxon>Notothenioidei</taxon>
        <taxon>Bathydraconidae</taxon>
        <taxon>Gymnodraco</taxon>
    </lineage>
</organism>
<proteinExistence type="predicted"/>
<protein>
    <submittedName>
        <fullName evidence="3">Uncharacterized protein LOC117556918</fullName>
    </submittedName>
</protein>
<reference evidence="3" key="1">
    <citation type="submission" date="2025-08" db="UniProtKB">
        <authorList>
            <consortium name="RefSeq"/>
        </authorList>
    </citation>
    <scope>IDENTIFICATION</scope>
</reference>
<evidence type="ECO:0000256" key="1">
    <source>
        <dbReference type="SAM" id="MobiDB-lite"/>
    </source>
</evidence>
<dbReference type="Proteomes" id="UP000515161">
    <property type="component" value="Unplaced"/>
</dbReference>
<evidence type="ECO:0000313" key="3">
    <source>
        <dbReference type="RefSeq" id="XP_034088406.1"/>
    </source>
</evidence>
<gene>
    <name evidence="3" type="primary">LOC117556918</name>
</gene>
<dbReference type="GeneID" id="117556918"/>
<dbReference type="PANTHER" id="PTHR31025">
    <property type="entry name" value="SI:CH211-196P9.1-RELATED"/>
    <property type="match status" value="1"/>
</dbReference>
<name>A0A6P8VDS4_GYMAC</name>
<dbReference type="RefSeq" id="XP_034088406.1">
    <property type="nucleotide sequence ID" value="XM_034232515.1"/>
</dbReference>
<accession>A0A6P8VDS4</accession>